<dbReference type="OrthoDB" id="1938186at2"/>
<dbReference type="RefSeq" id="WP_072892793.1">
    <property type="nucleotide sequence ID" value="NZ_FQVM01000003.1"/>
</dbReference>
<dbReference type="STRING" id="1533.SAMN05443638_103128"/>
<keyword evidence="1" id="KW-0812">Transmembrane</keyword>
<dbReference type="AlphaFoldDB" id="A0A1M4TUF8"/>
<dbReference type="EMBL" id="FQVM01000003">
    <property type="protein sequence ID" value="SHE48119.1"/>
    <property type="molecule type" value="Genomic_DNA"/>
</dbReference>
<reference evidence="2 3" key="1">
    <citation type="submission" date="2016-11" db="EMBL/GenBank/DDBJ databases">
        <authorList>
            <person name="Jaros S."/>
            <person name="Januszkiewicz K."/>
            <person name="Wedrychowicz H."/>
        </authorList>
    </citation>
    <scope>NUCLEOTIDE SEQUENCE [LARGE SCALE GENOMIC DNA]</scope>
    <source>
        <strain evidence="2 3">DSM 2631</strain>
    </source>
</reference>
<feature type="transmembrane region" description="Helical" evidence="1">
    <location>
        <begin position="12"/>
        <end position="30"/>
    </location>
</feature>
<protein>
    <submittedName>
        <fullName evidence="2">Uncharacterized protein</fullName>
    </submittedName>
</protein>
<proteinExistence type="predicted"/>
<sequence>MKENLINYFKKYPLWIIAILTFIIPIYLFSNGRLNKDFQNAKKVSKNINSINDNLKLAIKNSSLDTSVAVSILSDNINNLSSLKNNLKNLKISDKYKDVFNSLDASLDSNLRLCNQTSLLLQNPSSNDIEVSLDSLYSLLDETNKNYLYCSKYGLNPSLTSSGEDFYNAVQTYINEIIKINRDSKINSSKNNEFIRSLDDSISKLNPIIEDLIPAIEKVREDKRDIGVIIDNVKEKKSSLNLLINDFNSMSVPSQGMECFEKFQIVLDNAKVYLDSLMESLKEEEAFNKIDYSNVNTDYEKTNSSLDSFKTFYNEFINSQ</sequence>
<dbReference type="Proteomes" id="UP000184035">
    <property type="component" value="Unassembled WGS sequence"/>
</dbReference>
<evidence type="ECO:0000256" key="1">
    <source>
        <dbReference type="SAM" id="Phobius"/>
    </source>
</evidence>
<keyword evidence="3" id="KW-1185">Reference proteome</keyword>
<keyword evidence="1" id="KW-1133">Transmembrane helix</keyword>
<gene>
    <name evidence="2" type="ORF">SAMN05443638_103128</name>
</gene>
<keyword evidence="1" id="KW-0472">Membrane</keyword>
<accession>A0A1M4TUF8</accession>
<organism evidence="2 3">
    <name type="scientific">Clostridium fallax</name>
    <dbReference type="NCBI Taxonomy" id="1533"/>
    <lineage>
        <taxon>Bacteria</taxon>
        <taxon>Bacillati</taxon>
        <taxon>Bacillota</taxon>
        <taxon>Clostridia</taxon>
        <taxon>Eubacteriales</taxon>
        <taxon>Clostridiaceae</taxon>
        <taxon>Clostridium</taxon>
    </lineage>
</organism>
<name>A0A1M4TUF8_9CLOT</name>
<evidence type="ECO:0000313" key="2">
    <source>
        <dbReference type="EMBL" id="SHE48119.1"/>
    </source>
</evidence>
<evidence type="ECO:0000313" key="3">
    <source>
        <dbReference type="Proteomes" id="UP000184035"/>
    </source>
</evidence>